<dbReference type="PANTHER" id="PTHR11054:SF0">
    <property type="entry name" value="6-PHOSPHOGLUCONOLACTONASE"/>
    <property type="match status" value="1"/>
</dbReference>
<comment type="pathway">
    <text evidence="3 7">Carbohydrate degradation; pentose phosphate pathway; D-ribulose 5-phosphate from D-glucose 6-phosphate (oxidative stage): step 2/3.</text>
</comment>
<feature type="domain" description="Glucosamine/galactosamine-6-phosphate isomerase" evidence="8">
    <location>
        <begin position="8"/>
        <end position="229"/>
    </location>
</feature>
<dbReference type="RefSeq" id="WP_089835385.1">
    <property type="nucleotide sequence ID" value="NZ_FNBN01000006.1"/>
</dbReference>
<evidence type="ECO:0000256" key="7">
    <source>
        <dbReference type="RuleBase" id="RU365095"/>
    </source>
</evidence>
<evidence type="ECO:0000256" key="5">
    <source>
        <dbReference type="ARBA" id="ARBA00013198"/>
    </source>
</evidence>
<dbReference type="STRING" id="104663.SAMN04488121_106341"/>
<evidence type="ECO:0000256" key="1">
    <source>
        <dbReference type="ARBA" id="ARBA00000832"/>
    </source>
</evidence>
<dbReference type="CDD" id="cd01400">
    <property type="entry name" value="6PGL"/>
    <property type="match status" value="1"/>
</dbReference>
<gene>
    <name evidence="7" type="primary">pgl</name>
    <name evidence="9" type="ORF">SAMN04488121_106341</name>
</gene>
<dbReference type="InterPro" id="IPR006148">
    <property type="entry name" value="Glc/Gal-6P_isomerase"/>
</dbReference>
<proteinExistence type="inferred from homology"/>
<evidence type="ECO:0000313" key="10">
    <source>
        <dbReference type="Proteomes" id="UP000199045"/>
    </source>
</evidence>
<comment type="function">
    <text evidence="2 7">Hydrolysis of 6-phosphogluconolactone to 6-phosphogluconate.</text>
</comment>
<dbReference type="Proteomes" id="UP000199045">
    <property type="component" value="Unassembled WGS sequence"/>
</dbReference>
<evidence type="ECO:0000256" key="2">
    <source>
        <dbReference type="ARBA" id="ARBA00002681"/>
    </source>
</evidence>
<comment type="similarity">
    <text evidence="4 7">Belongs to the glucosamine/galactosamine-6-phosphate isomerase family. 6-phosphogluconolactonase subfamily.</text>
</comment>
<dbReference type="InterPro" id="IPR037171">
    <property type="entry name" value="NagB/RpiA_transferase-like"/>
</dbReference>
<name>A0A1G7X847_CHIFI</name>
<dbReference type="GO" id="GO:0017057">
    <property type="term" value="F:6-phosphogluconolactonase activity"/>
    <property type="evidence" value="ECO:0007669"/>
    <property type="project" value="UniProtKB-UniRule"/>
</dbReference>
<dbReference type="GO" id="GO:0005975">
    <property type="term" value="P:carbohydrate metabolic process"/>
    <property type="evidence" value="ECO:0007669"/>
    <property type="project" value="UniProtKB-UniRule"/>
</dbReference>
<reference evidence="9 10" key="1">
    <citation type="submission" date="2016-10" db="EMBL/GenBank/DDBJ databases">
        <authorList>
            <person name="de Groot N.N."/>
        </authorList>
    </citation>
    <scope>NUCLEOTIDE SEQUENCE [LARGE SCALE GENOMIC DNA]</scope>
    <source>
        <strain evidence="9 10">DSM 527</strain>
    </source>
</reference>
<dbReference type="EMBL" id="FNBN01000006">
    <property type="protein sequence ID" value="SDG80303.1"/>
    <property type="molecule type" value="Genomic_DNA"/>
</dbReference>
<sequence>MELHIAKNTQELSENLAAWISNYIQEVLQDQPIFTFVLSGGSTPKQLYTLLTKEPYKLIIPWEKIHFFWGDERAVPFEDERNNARMAYETLLNVVGVPSENIHVMRTDIEPEAAATEYEKILRKYFQEGETTFDLVLLGMGDDGHTLSLFPGTEVVHEKKAWVKAFFLKAQDMFRITLTAPVVNDAACVVFMATGTGKALTLKSVIEGDFNAEKFPSQLIRPQDGELHWFVDEAAAGALEM</sequence>
<dbReference type="OrthoDB" id="9810967at2"/>
<dbReference type="InterPro" id="IPR039104">
    <property type="entry name" value="6PGL"/>
</dbReference>
<dbReference type="GO" id="GO:0006098">
    <property type="term" value="P:pentose-phosphate shunt"/>
    <property type="evidence" value="ECO:0007669"/>
    <property type="project" value="UniProtKB-UniPathway"/>
</dbReference>
<dbReference type="Gene3D" id="3.40.50.1360">
    <property type="match status" value="1"/>
</dbReference>
<evidence type="ECO:0000313" key="9">
    <source>
        <dbReference type="EMBL" id="SDG80303.1"/>
    </source>
</evidence>
<accession>A0A1G7X847</accession>
<dbReference type="EC" id="3.1.1.31" evidence="5 7"/>
<evidence type="ECO:0000256" key="6">
    <source>
        <dbReference type="ARBA" id="ARBA00020337"/>
    </source>
</evidence>
<dbReference type="InterPro" id="IPR005900">
    <property type="entry name" value="6-phosphogluconolactonase_DevB"/>
</dbReference>
<dbReference type="PANTHER" id="PTHR11054">
    <property type="entry name" value="6-PHOSPHOGLUCONOLACTONASE"/>
    <property type="match status" value="1"/>
</dbReference>
<dbReference type="Pfam" id="PF01182">
    <property type="entry name" value="Glucosamine_iso"/>
    <property type="match status" value="1"/>
</dbReference>
<dbReference type="UniPathway" id="UPA00115">
    <property type="reaction ID" value="UER00409"/>
</dbReference>
<keyword evidence="7" id="KW-0378">Hydrolase</keyword>
<comment type="catalytic activity">
    <reaction evidence="1 7">
        <text>6-phospho-D-glucono-1,5-lactone + H2O = 6-phospho-D-gluconate + H(+)</text>
        <dbReference type="Rhea" id="RHEA:12556"/>
        <dbReference type="ChEBI" id="CHEBI:15377"/>
        <dbReference type="ChEBI" id="CHEBI:15378"/>
        <dbReference type="ChEBI" id="CHEBI:57955"/>
        <dbReference type="ChEBI" id="CHEBI:58759"/>
        <dbReference type="EC" id="3.1.1.31"/>
    </reaction>
</comment>
<evidence type="ECO:0000259" key="8">
    <source>
        <dbReference type="Pfam" id="PF01182"/>
    </source>
</evidence>
<dbReference type="SUPFAM" id="SSF100950">
    <property type="entry name" value="NagB/RpiA/CoA transferase-like"/>
    <property type="match status" value="1"/>
</dbReference>
<protein>
    <recommendedName>
        <fullName evidence="6 7">6-phosphogluconolactonase</fullName>
        <shortName evidence="7">6PGL</shortName>
        <ecNumber evidence="5 7">3.1.1.31</ecNumber>
    </recommendedName>
</protein>
<dbReference type="AlphaFoldDB" id="A0A1G7X847"/>
<evidence type="ECO:0000256" key="4">
    <source>
        <dbReference type="ARBA" id="ARBA00010662"/>
    </source>
</evidence>
<dbReference type="NCBIfam" id="TIGR01198">
    <property type="entry name" value="pgl"/>
    <property type="match status" value="1"/>
</dbReference>
<evidence type="ECO:0000256" key="3">
    <source>
        <dbReference type="ARBA" id="ARBA00004961"/>
    </source>
</evidence>
<organism evidence="9 10">
    <name type="scientific">Chitinophaga filiformis</name>
    <name type="common">Myxococcus filiformis</name>
    <name type="synonym">Flexibacter filiformis</name>
    <dbReference type="NCBI Taxonomy" id="104663"/>
    <lineage>
        <taxon>Bacteria</taxon>
        <taxon>Pseudomonadati</taxon>
        <taxon>Bacteroidota</taxon>
        <taxon>Chitinophagia</taxon>
        <taxon>Chitinophagales</taxon>
        <taxon>Chitinophagaceae</taxon>
        <taxon>Chitinophaga</taxon>
    </lineage>
</organism>